<name>A4FT91_CYHV3</name>
<proteinExistence type="predicted"/>
<feature type="compositionally biased region" description="Basic residues" evidence="1">
    <location>
        <begin position="306"/>
        <end position="317"/>
    </location>
</feature>
<evidence type="ECO:0000313" key="3">
    <source>
        <dbReference type="Proteomes" id="UP000169752"/>
    </source>
</evidence>
<evidence type="ECO:0000313" key="2">
    <source>
        <dbReference type="EMBL" id="BAF48889.1"/>
    </source>
</evidence>
<feature type="region of interest" description="Disordered" evidence="1">
    <location>
        <begin position="252"/>
        <end position="317"/>
    </location>
</feature>
<accession>A4FT91</accession>
<gene>
    <name evidence="2" type="ORF">KHVJ085</name>
</gene>
<feature type="compositionally biased region" description="Basic residues" evidence="1">
    <location>
        <begin position="271"/>
        <end position="288"/>
    </location>
</feature>
<dbReference type="EMBL" id="AP008984">
    <property type="protein sequence ID" value="BAF48889.1"/>
    <property type="molecule type" value="Genomic_DNA"/>
</dbReference>
<organism evidence="2 3">
    <name type="scientific">Cyprinid herpesvirus 3</name>
    <name type="common">CyHV-3</name>
    <dbReference type="NCBI Taxonomy" id="180230"/>
    <lineage>
        <taxon>Viruses</taxon>
        <taxon>Duplodnaviria</taxon>
        <taxon>Heunggongvirae</taxon>
        <taxon>Peploviricota</taxon>
        <taxon>Herviviricetes</taxon>
        <taxon>Herpesvirales</taxon>
        <taxon>Alloherpesviridae</taxon>
        <taxon>Cyvirus</taxon>
        <taxon>Cyvirus cyprinidallo3</taxon>
    </lineage>
</organism>
<dbReference type="Proteomes" id="UP000169752">
    <property type="component" value="Segment"/>
</dbReference>
<sequence length="317" mass="35403">MLFHHRRRRRLAWLLRVPQEFENCHRRDAVHDQLRGVLFRDVHGPGLGAHPLVEQREPLVSRVHQPQSLALGEAAASPRRRRLQQRHLGGRQLGLQAVADHVGVQVRPLVPREVRGGLLPRHQLGQRGLVVDQRQLAHGQEPVGQAAQLGALGEGQLPVVRHKVAAVQQLPDVRRAKVLPGPRASHAAAVGRSAIVDCGGEGACPLSVKDVDVGEDHLQGLLLQQSLTLGRGEQVKQHGHAPLHLRRYTRVAGRPRERQMGTTDVVPSARKDKRARGGSPQRPRRHRVQPLLPHLTAHPLRSRIPSYRKRRRGRRRG</sequence>
<evidence type="ECO:0000256" key="1">
    <source>
        <dbReference type="SAM" id="MobiDB-lite"/>
    </source>
</evidence>
<reference evidence="2 3" key="1">
    <citation type="journal article" date="2007" name="J. Virol.">
        <title>Genome sequences of three koi herpesvirus isolates representing the expanding distribution of an emerging disease threatening koi and common carp worldwide.</title>
        <authorList>
            <person name="Aoki T."/>
            <person name="Hirono I."/>
            <person name="Kurokawa K."/>
            <person name="Fukuda H."/>
            <person name="Nahary R."/>
            <person name="Eldar A."/>
            <person name="Davison A.J."/>
            <person name="Waltzek T.B."/>
            <person name="Bercovier H."/>
            <person name="Hedrick R.P."/>
        </authorList>
    </citation>
    <scope>NUCLEOTIDE SEQUENCE [LARGE SCALE GENOMIC DNA]</scope>
    <source>
        <strain evidence="2">TUMST1</strain>
    </source>
</reference>
<protein>
    <submittedName>
        <fullName evidence="2">Uncharacterized protein</fullName>
    </submittedName>
</protein>